<comment type="caution">
    <text evidence="1">The sequence shown here is derived from an EMBL/GenBank/DDBJ whole genome shotgun (WGS) entry which is preliminary data.</text>
</comment>
<dbReference type="RefSeq" id="WP_003387917.1">
    <property type="nucleotide sequence ID" value="NZ_APBN01000003.1"/>
</dbReference>
<dbReference type="PANTHER" id="PTHR11102:SF160">
    <property type="entry name" value="ERAD-ASSOCIATED E3 UBIQUITIN-PROTEIN LIGASE COMPONENT HRD3"/>
    <property type="match status" value="1"/>
</dbReference>
<reference evidence="1 2" key="1">
    <citation type="submission" date="2013-03" db="EMBL/GenBank/DDBJ databases">
        <title>Assembly of a new bacterial strain Brevibacillus borstelensis AK1.</title>
        <authorList>
            <person name="Rajan I."/>
            <person name="PoliReddy D."/>
            <person name="Sugumar T."/>
            <person name="Rathinam K."/>
            <person name="Alqarawi S."/>
            <person name="Khalil A.B."/>
            <person name="Sivakumar N."/>
        </authorList>
    </citation>
    <scope>NUCLEOTIDE SEQUENCE [LARGE SCALE GENOMIC DNA]</scope>
    <source>
        <strain evidence="1 2">AK1</strain>
    </source>
</reference>
<proteinExistence type="predicted"/>
<gene>
    <name evidence="1" type="ORF">I532_09732</name>
</gene>
<dbReference type="InterPro" id="IPR050767">
    <property type="entry name" value="Sel1_AlgK"/>
</dbReference>
<dbReference type="AlphaFoldDB" id="M8DHP8"/>
<dbReference type="Proteomes" id="UP000012081">
    <property type="component" value="Unassembled WGS sequence"/>
</dbReference>
<dbReference type="EMBL" id="APBN01000003">
    <property type="protein sequence ID" value="EMT53048.1"/>
    <property type="molecule type" value="Genomic_DNA"/>
</dbReference>
<dbReference type="PANTHER" id="PTHR11102">
    <property type="entry name" value="SEL-1-LIKE PROTEIN"/>
    <property type="match status" value="1"/>
</dbReference>
<dbReference type="InterPro" id="IPR032774">
    <property type="entry name" value="WG_beta_rep"/>
</dbReference>
<evidence type="ECO:0000313" key="2">
    <source>
        <dbReference type="Proteomes" id="UP000012081"/>
    </source>
</evidence>
<name>M8DHP8_9BACL</name>
<dbReference type="SUPFAM" id="SSF69360">
    <property type="entry name" value="Cell wall binding repeat"/>
    <property type="match status" value="1"/>
</dbReference>
<protein>
    <submittedName>
        <fullName evidence="1">Uncharacterized protein</fullName>
    </submittedName>
</protein>
<dbReference type="InterPro" id="IPR006597">
    <property type="entry name" value="Sel1-like"/>
</dbReference>
<dbReference type="PATRIC" id="fig|1300222.3.peg.2012"/>
<dbReference type="InterPro" id="IPR011990">
    <property type="entry name" value="TPR-like_helical_dom_sf"/>
</dbReference>
<dbReference type="OrthoDB" id="210273at2"/>
<dbReference type="Gene3D" id="1.25.40.10">
    <property type="entry name" value="Tetratricopeptide repeat domain"/>
    <property type="match status" value="2"/>
</dbReference>
<sequence>MSHRVYVYNVSTPSEAQDTDRMMLEWGYEMPLLLQPLLVDGGFVAGNNYNNHTEPDNAGLYYNAQPGIENLKRFYDFLEKQEMLITNKEAFVEAKNNLFTYLDKLKLPYFHLDAWDVFNMDDTPHAEQAEVWLANIAHNNEIIKKAMENDDISLLNDSDLMDVSPGFASFAELLNYENYQYGWGHIWQPFEEEPEVEIYEENGLWGLKDKDGKVLLHPQFDEFYGFGPEDLAVVSQGGKFGYVHKSGRIAIPLVWEDAYDFEYGTTSAIVKRNGQFGLIDPNGNTVVPAQYEALESLDYSGLFTAKKDGKWGVVDQSGSTVIDFEYDEAFENGHGFYHTAVKGRKNKKIFNDHFVYIGEFPLSAVESIGEGLLLVKPHKNANHSTLYKKDGTICASGFEKINRQASFPNMLVLRKGKKYGALGLRQESLLLPYEFDALIDMNAYIDSRPSNLVLAQKDGQKGVFDGDPDRPTWLFPLEDYQSILWLYENAFALKRNGLWCIAYSPENRLGGFEFDLVVRKAPVNGFAYAFKGPDVFVADESGVSMADKTLVLQDAEDIDYNYYFDANVRNRLLTYAEAAIADDGEADEHTSAEDLYDLALDACDAGDYEKAIQYDTIAAEKGYAPSMNNLAHMYYSVEGYLDDDKAFFWYEKGAEAGNAYAMNGLGICYQNGVGTAPDMEKALYWLGKAADNGLALAHTNMGSLYYEGHLVPQDIDKALWHYQQAEQLGSPQNGWLGYLHDLKGEYEKAFGYYQKDYAEGSDVGAYNLGICFSQGLGTSKDVAAAITYFHAALDREYLHAHIELARIYRNEDDFTDESLARHHIAEAEKAGLEIPDDLHS</sequence>
<keyword evidence="2" id="KW-1185">Reference proteome</keyword>
<organism evidence="1 2">
    <name type="scientific">Brevibacillus borstelensis AK1</name>
    <dbReference type="NCBI Taxonomy" id="1300222"/>
    <lineage>
        <taxon>Bacteria</taxon>
        <taxon>Bacillati</taxon>
        <taxon>Bacillota</taxon>
        <taxon>Bacilli</taxon>
        <taxon>Bacillales</taxon>
        <taxon>Paenibacillaceae</taxon>
        <taxon>Brevibacillus</taxon>
    </lineage>
</organism>
<dbReference type="SUPFAM" id="SSF81901">
    <property type="entry name" value="HCP-like"/>
    <property type="match status" value="1"/>
</dbReference>
<evidence type="ECO:0000313" key="1">
    <source>
        <dbReference type="EMBL" id="EMT53048.1"/>
    </source>
</evidence>
<dbReference type="Pfam" id="PF08238">
    <property type="entry name" value="Sel1"/>
    <property type="match status" value="5"/>
</dbReference>
<dbReference type="Pfam" id="PF14903">
    <property type="entry name" value="WG_beta_rep"/>
    <property type="match status" value="3"/>
</dbReference>
<accession>M8DHP8</accession>
<dbReference type="SMART" id="SM00671">
    <property type="entry name" value="SEL1"/>
    <property type="match status" value="4"/>
</dbReference>
<dbReference type="STRING" id="1300222.I532_09732"/>